<proteinExistence type="predicted"/>
<feature type="chain" id="PRO_5046860007" evidence="1">
    <location>
        <begin position="23"/>
        <end position="257"/>
    </location>
</feature>
<evidence type="ECO:0000313" key="2">
    <source>
        <dbReference type="EMBL" id="MCF6377894.1"/>
    </source>
</evidence>
<gene>
    <name evidence="2" type="ORF">L2K70_09775</name>
</gene>
<dbReference type="RefSeq" id="WP_236401845.1">
    <property type="nucleotide sequence ID" value="NZ_JAKJHZ010000006.1"/>
</dbReference>
<name>A0ABS9HBT1_9ACTN</name>
<organism evidence="2 3">
    <name type="scientific">Nocardioides potassii</name>
    <dbReference type="NCBI Taxonomy" id="2911371"/>
    <lineage>
        <taxon>Bacteria</taxon>
        <taxon>Bacillati</taxon>
        <taxon>Actinomycetota</taxon>
        <taxon>Actinomycetes</taxon>
        <taxon>Propionibacteriales</taxon>
        <taxon>Nocardioidaceae</taxon>
        <taxon>Nocardioides</taxon>
    </lineage>
</organism>
<accession>A0ABS9HBT1</accession>
<evidence type="ECO:0000256" key="1">
    <source>
        <dbReference type="SAM" id="SignalP"/>
    </source>
</evidence>
<comment type="caution">
    <text evidence="2">The sequence shown here is derived from an EMBL/GenBank/DDBJ whole genome shotgun (WGS) entry which is preliminary data.</text>
</comment>
<sequence length="257" mass="25927">MRTSLLALPLLAAVAFAGPALAATTVAVNEASLGSTWSNSSTSGGTVAFGTDFAGVGALQLNTPGTSDKAELTTTTVAGAPLSTLSNAAYRTYRAASSTSNAVQTAAIKATIDFNGAATGGYAVIVFEPVYNTDQGAVVDGTWQSWQAGGDAKWWSTRAMPGVTSAFDSFVPLSTIIAENPAATITALTVGTGSGNAGLLAGVDSLTVGETTYDFGPRAFDKADCKGNGWATNFTAGTFVNQGDCVSFYASAGKTHE</sequence>
<feature type="signal peptide" evidence="1">
    <location>
        <begin position="1"/>
        <end position="22"/>
    </location>
</feature>
<protein>
    <submittedName>
        <fullName evidence="2">Uncharacterized protein</fullName>
    </submittedName>
</protein>
<dbReference type="EMBL" id="JAKJHZ010000006">
    <property type="protein sequence ID" value="MCF6377894.1"/>
    <property type="molecule type" value="Genomic_DNA"/>
</dbReference>
<keyword evidence="3" id="KW-1185">Reference proteome</keyword>
<keyword evidence="1" id="KW-0732">Signal</keyword>
<reference evidence="2 3" key="1">
    <citation type="submission" date="2022-01" db="EMBL/GenBank/DDBJ databases">
        <title>Nocardioides sp. nov., an actinomycete isolated from mining soil.</title>
        <authorList>
            <person name="Liu L."/>
        </authorList>
    </citation>
    <scope>NUCLEOTIDE SEQUENCE [LARGE SCALE GENOMIC DNA]</scope>
    <source>
        <strain evidence="2 3">KLBMP 9356</strain>
    </source>
</reference>
<dbReference type="Proteomes" id="UP001201161">
    <property type="component" value="Unassembled WGS sequence"/>
</dbReference>
<evidence type="ECO:0000313" key="3">
    <source>
        <dbReference type="Proteomes" id="UP001201161"/>
    </source>
</evidence>